<dbReference type="InterPro" id="IPR006145">
    <property type="entry name" value="PsdUridine_synth_RsuA/RluA"/>
</dbReference>
<evidence type="ECO:0000313" key="3">
    <source>
        <dbReference type="Proteomes" id="UP000790833"/>
    </source>
</evidence>
<dbReference type="PROSITE" id="PS01129">
    <property type="entry name" value="PSI_RLU"/>
    <property type="match status" value="1"/>
</dbReference>
<dbReference type="SUPFAM" id="SSF55120">
    <property type="entry name" value="Pseudouridine synthase"/>
    <property type="match status" value="1"/>
</dbReference>
<dbReference type="AlphaFoldDB" id="A0A9P7V5P1"/>
<dbReference type="Gene3D" id="3.30.2350.10">
    <property type="entry name" value="Pseudouridine synthase"/>
    <property type="match status" value="1"/>
</dbReference>
<name>A0A9P7V5P1_9ASCO</name>
<reference evidence="2" key="1">
    <citation type="submission" date="2021-03" db="EMBL/GenBank/DDBJ databases">
        <authorList>
            <person name="Palmer J.M."/>
        </authorList>
    </citation>
    <scope>NUCLEOTIDE SEQUENCE</scope>
    <source>
        <strain evidence="2">ARV_011</strain>
    </source>
</reference>
<organism evidence="2 3">
    <name type="scientific">Scheffersomyces spartinae</name>
    <dbReference type="NCBI Taxonomy" id="45513"/>
    <lineage>
        <taxon>Eukaryota</taxon>
        <taxon>Fungi</taxon>
        <taxon>Dikarya</taxon>
        <taxon>Ascomycota</taxon>
        <taxon>Saccharomycotina</taxon>
        <taxon>Pichiomycetes</taxon>
        <taxon>Debaryomycetaceae</taxon>
        <taxon>Scheffersomyces</taxon>
    </lineage>
</organism>
<dbReference type="GO" id="GO:0001522">
    <property type="term" value="P:pseudouridine synthesis"/>
    <property type="evidence" value="ECO:0007669"/>
    <property type="project" value="InterPro"/>
</dbReference>
<keyword evidence="3" id="KW-1185">Reference proteome</keyword>
<evidence type="ECO:0000259" key="1">
    <source>
        <dbReference type="Pfam" id="PF00849"/>
    </source>
</evidence>
<dbReference type="GeneID" id="66116193"/>
<dbReference type="Proteomes" id="UP000790833">
    <property type="component" value="Unassembled WGS sequence"/>
</dbReference>
<comment type="caution">
    <text evidence="2">The sequence shown here is derived from an EMBL/GenBank/DDBJ whole genome shotgun (WGS) entry which is preliminary data.</text>
</comment>
<dbReference type="GO" id="GO:0009982">
    <property type="term" value="F:pseudouridine synthase activity"/>
    <property type="evidence" value="ECO:0007669"/>
    <property type="project" value="InterPro"/>
</dbReference>
<dbReference type="GO" id="GO:0003723">
    <property type="term" value="F:RNA binding"/>
    <property type="evidence" value="ECO:0007669"/>
    <property type="project" value="InterPro"/>
</dbReference>
<accession>A0A9P7V5P1</accession>
<dbReference type="OrthoDB" id="428658at2759"/>
<dbReference type="InterPro" id="IPR006224">
    <property type="entry name" value="PsdUridine_synth_RluA-like_CS"/>
</dbReference>
<gene>
    <name evidence="2" type="primary">PUS5</name>
    <name evidence="2" type="ORF">KQ657_002819</name>
</gene>
<sequence>MPQLTKLFPGFHNKLKILNRLDKYVSGGIVVGREAEFGRMVQQSYLDETQKNMITKRYLGIIGIPDTIVDIEKWIKSLENESFKLDKNFRGTITKDLEILNRDYDESSPTTRFIKKVDATTNIKILLQLKKRASSTLASKYPQLYKDKTLVPMILETVTGRKNQLRDHVLQTFGISLLNDDNFAQFKLYSAGPKHHGEKIKTLINSTIFKSNQIGLHAGYVKVSTNKGLIMPLSEADQELWSPFLDRNGDFGSLLTRDLKNRIK</sequence>
<feature type="domain" description="Pseudouridine synthase RsuA/RluA-like" evidence="1">
    <location>
        <begin position="12"/>
        <end position="169"/>
    </location>
</feature>
<dbReference type="Pfam" id="PF00849">
    <property type="entry name" value="PseudoU_synth_2"/>
    <property type="match status" value="1"/>
</dbReference>
<protein>
    <submittedName>
        <fullName evidence="2">Pseudouridylate synthase pus5</fullName>
    </submittedName>
</protein>
<dbReference type="EMBL" id="JAHMUF010000024">
    <property type="protein sequence ID" value="KAG7191683.1"/>
    <property type="molecule type" value="Genomic_DNA"/>
</dbReference>
<proteinExistence type="predicted"/>
<evidence type="ECO:0000313" key="2">
    <source>
        <dbReference type="EMBL" id="KAG7191683.1"/>
    </source>
</evidence>
<dbReference type="RefSeq" id="XP_043047235.1">
    <property type="nucleotide sequence ID" value="XM_043193566.1"/>
</dbReference>
<dbReference type="InterPro" id="IPR020103">
    <property type="entry name" value="PsdUridine_synth_cat_dom_sf"/>
</dbReference>